<feature type="coiled-coil region" evidence="3">
    <location>
        <begin position="456"/>
        <end position="483"/>
    </location>
</feature>
<dbReference type="PROSITE" id="PS50102">
    <property type="entry name" value="RRM"/>
    <property type="match status" value="1"/>
</dbReference>
<reference evidence="6 7" key="1">
    <citation type="journal article" date="2016" name="Genome Biol. Evol.">
        <title>Gene Family Evolution Reflects Adaptation to Soil Environmental Stressors in the Genome of the Collembolan Orchesella cincta.</title>
        <authorList>
            <person name="Faddeeva-Vakhrusheva A."/>
            <person name="Derks M.F."/>
            <person name="Anvar S.Y."/>
            <person name="Agamennone V."/>
            <person name="Suring W."/>
            <person name="Smit S."/>
            <person name="van Straalen N.M."/>
            <person name="Roelofs D."/>
        </authorList>
    </citation>
    <scope>NUCLEOTIDE SEQUENCE [LARGE SCALE GENOMIC DNA]</scope>
    <source>
        <tissue evidence="6">Mixed pool</tissue>
    </source>
</reference>
<dbReference type="GO" id="GO:0009897">
    <property type="term" value="C:external side of plasma membrane"/>
    <property type="evidence" value="ECO:0007669"/>
    <property type="project" value="InterPro"/>
</dbReference>
<feature type="compositionally biased region" description="Acidic residues" evidence="4">
    <location>
        <begin position="547"/>
        <end position="556"/>
    </location>
</feature>
<evidence type="ECO:0000256" key="4">
    <source>
        <dbReference type="SAM" id="MobiDB-lite"/>
    </source>
</evidence>
<dbReference type="EMBL" id="LJIJ01000657">
    <property type="protein sequence ID" value="ODM95530.1"/>
    <property type="molecule type" value="Genomic_DNA"/>
</dbReference>
<dbReference type="SMART" id="SM00360">
    <property type="entry name" value="RRM"/>
    <property type="match status" value="1"/>
</dbReference>
<feature type="compositionally biased region" description="Low complexity" evidence="4">
    <location>
        <begin position="763"/>
        <end position="789"/>
    </location>
</feature>
<accession>A0A1D2MQY8</accession>
<dbReference type="CDD" id="cd12228">
    <property type="entry name" value="RRM_ENOX"/>
    <property type="match status" value="1"/>
</dbReference>
<dbReference type="PANTHER" id="PTHR16001">
    <property type="entry name" value="ECTO-NOX DISULFIDE-THIOL EXCHANGER"/>
    <property type="match status" value="1"/>
</dbReference>
<comment type="caution">
    <text evidence="6">The sequence shown here is derived from an EMBL/GenBank/DDBJ whole genome shotgun (WGS) entry which is preliminary data.</text>
</comment>
<evidence type="ECO:0000256" key="3">
    <source>
        <dbReference type="SAM" id="Coils"/>
    </source>
</evidence>
<keyword evidence="1 2" id="KW-0694">RNA-binding</keyword>
<feature type="region of interest" description="Disordered" evidence="4">
    <location>
        <begin position="220"/>
        <end position="260"/>
    </location>
</feature>
<feature type="region of interest" description="Disordered" evidence="4">
    <location>
        <begin position="392"/>
        <end position="411"/>
    </location>
</feature>
<dbReference type="InterPro" id="IPR034140">
    <property type="entry name" value="ENOX_RRM"/>
</dbReference>
<feature type="compositionally biased region" description="Low complexity" evidence="4">
    <location>
        <begin position="704"/>
        <end position="723"/>
    </location>
</feature>
<feature type="compositionally biased region" description="Low complexity" evidence="4">
    <location>
        <begin position="686"/>
        <end position="695"/>
    </location>
</feature>
<feature type="non-terminal residue" evidence="6">
    <location>
        <position position="1"/>
    </location>
</feature>
<dbReference type="Pfam" id="PF00076">
    <property type="entry name" value="RRM_1"/>
    <property type="match status" value="1"/>
</dbReference>
<dbReference type="InterPro" id="IPR056611">
    <property type="entry name" value="ENOX1/2_dom"/>
</dbReference>
<keyword evidence="3" id="KW-0175">Coiled coil</keyword>
<dbReference type="InterPro" id="IPR038876">
    <property type="entry name" value="ENOX"/>
</dbReference>
<evidence type="ECO:0000256" key="1">
    <source>
        <dbReference type="ARBA" id="ARBA00022884"/>
    </source>
</evidence>
<evidence type="ECO:0000256" key="2">
    <source>
        <dbReference type="PROSITE-ProRule" id="PRU00176"/>
    </source>
</evidence>
<dbReference type="GO" id="GO:0016491">
    <property type="term" value="F:oxidoreductase activity"/>
    <property type="evidence" value="ECO:0007669"/>
    <property type="project" value="InterPro"/>
</dbReference>
<dbReference type="Gene3D" id="3.30.70.330">
    <property type="match status" value="1"/>
</dbReference>
<gene>
    <name evidence="6" type="ORF">Ocin01_11140</name>
</gene>
<dbReference type="InterPro" id="IPR012677">
    <property type="entry name" value="Nucleotide-bd_a/b_plait_sf"/>
</dbReference>
<feature type="region of interest" description="Disordered" evidence="4">
    <location>
        <begin position="53"/>
        <end position="108"/>
    </location>
</feature>
<feature type="compositionally biased region" description="Low complexity" evidence="4">
    <location>
        <begin position="815"/>
        <end position="830"/>
    </location>
</feature>
<sequence>HPHHHHPHHHHHHAGVAIGPLPNPCIGMVAAPTAAGPVLAGIGVPIMTAAAPLVGPPPPIPPPPHNHNHQHQQQQQHSHKKLVMSPDSSDDKDKCGGHPFIQARTSPSGIASSSVSCASAMGAGSQLTWSSAPGPTGPIIQAGIAYPVMSIPPGALTEPNGAATAGMIYGVPMSAGPGITDHQVSAAAAGVNVNSVMIPTSNGIVTGSTMGMVQQAPSISISPVIPNPNQNNCTGSTTISPSQQQHQQQQQTQQNPQQPTKEIIHCKSCTLFPPNPNAPPPTTRDKPPGCRTVFVGGLPENVTEDIVREIFDRCGEITTIRMSKKNFCHIRFEMEQFVELALYLSGYRIRIGSNSDSANIGRLHVDYAQARDDLYEWECRQRQLLREQRHRERLEQERLQPPSPPPTVHYSDHEATNVAERIKGDDTFMKAIQTLFTWLEKGECLKRNSNTFYSMIQSTNSQIRRLLNEKSQYEDEFQRAKDLMRQRMTGMLMQFTQIEKIFSAACQRKVWDHFSKAQRKNIEVWRKQAAEIKNVLLEEALNERADEEMEFSDLESESGQSNKENGEPRAKKMRLTVEENAKTVHQLKVFSFLQLDFTHFSPFSLYQEENDALRCQLEASKNEVDLIKADLRSELEMKDQQLRSLQQQVLDVQSGISSPSQVVTTCPSFSDSMSPGTTTTKQNLHSPVSVSSSSPAFGLSPTHNNNGNSHPIGNGSSSSSISINGSNGAELMASSLNGCNKEIQGYCDSSSSTNSLLHLQKTQSAQNNQHNHNNNSNKHTGSNNSSNSSGGAGDDSHEILIGAVVAENAGGGGSSISNNHNKSNSNSSSDQIIGISEKEARLVGIISTFLHVHPFGASVDYIWSYAQKVLPMVRPNQIELLMTKFPSLFRQEVSGIGATFERKWVFVGFS</sequence>
<evidence type="ECO:0000313" key="6">
    <source>
        <dbReference type="EMBL" id="ODM95530.1"/>
    </source>
</evidence>
<feature type="region of interest" description="Disordered" evidence="4">
    <location>
        <begin position="811"/>
        <end position="830"/>
    </location>
</feature>
<dbReference type="Proteomes" id="UP000094527">
    <property type="component" value="Unassembled WGS sequence"/>
</dbReference>
<feature type="coiled-coil region" evidence="3">
    <location>
        <begin position="603"/>
        <end position="648"/>
    </location>
</feature>
<dbReference type="InterPro" id="IPR000504">
    <property type="entry name" value="RRM_dom"/>
</dbReference>
<dbReference type="GO" id="GO:0007624">
    <property type="term" value="P:ultradian rhythm"/>
    <property type="evidence" value="ECO:0007669"/>
    <property type="project" value="InterPro"/>
</dbReference>
<keyword evidence="7" id="KW-1185">Reference proteome</keyword>
<evidence type="ECO:0000313" key="7">
    <source>
        <dbReference type="Proteomes" id="UP000094527"/>
    </source>
</evidence>
<dbReference type="PANTHER" id="PTHR16001:SF4">
    <property type="entry name" value="ECTO-NOX DISULFIDE-THIOL EXCHANGER 1-LIKE PROTEIN"/>
    <property type="match status" value="1"/>
</dbReference>
<dbReference type="OrthoDB" id="10039782at2759"/>
<proteinExistence type="predicted"/>
<feature type="region of interest" description="Disordered" evidence="4">
    <location>
        <begin position="656"/>
        <end position="723"/>
    </location>
</feature>
<organism evidence="6 7">
    <name type="scientific">Orchesella cincta</name>
    <name type="common">Springtail</name>
    <name type="synonym">Podura cincta</name>
    <dbReference type="NCBI Taxonomy" id="48709"/>
    <lineage>
        <taxon>Eukaryota</taxon>
        <taxon>Metazoa</taxon>
        <taxon>Ecdysozoa</taxon>
        <taxon>Arthropoda</taxon>
        <taxon>Hexapoda</taxon>
        <taxon>Collembola</taxon>
        <taxon>Entomobryomorpha</taxon>
        <taxon>Entomobryoidea</taxon>
        <taxon>Orchesellidae</taxon>
        <taxon>Orchesellinae</taxon>
        <taxon>Orchesella</taxon>
    </lineage>
</organism>
<feature type="domain" description="RRM" evidence="5">
    <location>
        <begin position="291"/>
        <end position="370"/>
    </location>
</feature>
<dbReference type="AlphaFoldDB" id="A0A1D2MQY8"/>
<feature type="region of interest" description="Disordered" evidence="4">
    <location>
        <begin position="547"/>
        <end position="570"/>
    </location>
</feature>
<feature type="compositionally biased region" description="Pro residues" evidence="4">
    <location>
        <begin position="54"/>
        <end position="65"/>
    </location>
</feature>
<dbReference type="GO" id="GO:0003723">
    <property type="term" value="F:RNA binding"/>
    <property type="evidence" value="ECO:0007669"/>
    <property type="project" value="UniProtKB-UniRule"/>
</dbReference>
<protein>
    <submittedName>
        <fullName evidence="6">Ecto-NOX disulfide-thiol exchanger 1</fullName>
    </submittedName>
</protein>
<dbReference type="SUPFAM" id="SSF54928">
    <property type="entry name" value="RNA-binding domain, RBD"/>
    <property type="match status" value="1"/>
</dbReference>
<dbReference type="InterPro" id="IPR035979">
    <property type="entry name" value="RBD_domain_sf"/>
</dbReference>
<dbReference type="Pfam" id="PF23267">
    <property type="entry name" value="ENOX1"/>
    <property type="match status" value="1"/>
</dbReference>
<evidence type="ECO:0000259" key="5">
    <source>
        <dbReference type="PROSITE" id="PS50102"/>
    </source>
</evidence>
<name>A0A1D2MQY8_ORCCI</name>
<feature type="region of interest" description="Disordered" evidence="4">
    <location>
        <begin position="762"/>
        <end position="796"/>
    </location>
</feature>
<feature type="compositionally biased region" description="Polar residues" evidence="4">
    <location>
        <begin position="656"/>
        <end position="685"/>
    </location>
</feature>